<evidence type="ECO:0000313" key="5">
    <source>
        <dbReference type="Proteomes" id="UP000245119"/>
    </source>
</evidence>
<sequence>MHTIAIAGEPEAFLNDGRQQQSPDDQVGEKQGQGRFAFASYYNDHMVLQQAPQRAVIWGYHPVVGYRVVVEVGSMLFSSYVEPGPTPDEGIWSVTLDPVPAGGPYTVFAITSGGTISLSDVMFGDVWVCSGQSNMQFTVSQMLNASEELAASVNYTQIRLFTVAMQLSASPLVDFMHVWETWSMPNNATLGGGNFTYFSAVCWLFGKLLYEELQYPIGLIDTTWGGTPIEAWSSPDALAACGVSQDSLPTSINSSVGPRDPSVLWNSMVYPLLKMTIFGAIWYQGESDSDKPTMPHYNCTFPAMIDDWRAKFSEQSGTSPIFPFGFVQASESNSFGPLTPVGFPDIRWHQTADYGYVPNPRMPNVFMSVAIDLPDFNSTYGSIHPRDKQDVAKRLLLSALSVAYSRGPAVTSGPLPMQVTQELDIITLDYGGLWVLRVSSSLGFELCCSKNVTGTCAYLDAGWVAAPILSSTVSAVALDATGCSSGTYVIGIRYAWRESPFDFKNAAVYTVAFDLPAPPFISFKPESAGNVFNYVFDWSKPTILP</sequence>
<organism evidence="4 5">
    <name type="scientific">Pomacea canaliculata</name>
    <name type="common">Golden apple snail</name>
    <dbReference type="NCBI Taxonomy" id="400727"/>
    <lineage>
        <taxon>Eukaryota</taxon>
        <taxon>Metazoa</taxon>
        <taxon>Spiralia</taxon>
        <taxon>Lophotrochozoa</taxon>
        <taxon>Mollusca</taxon>
        <taxon>Gastropoda</taxon>
        <taxon>Caenogastropoda</taxon>
        <taxon>Architaenioglossa</taxon>
        <taxon>Ampullarioidea</taxon>
        <taxon>Ampullariidae</taxon>
        <taxon>Pomacea</taxon>
    </lineage>
</organism>
<dbReference type="InterPro" id="IPR036514">
    <property type="entry name" value="SGNH_hydro_sf"/>
</dbReference>
<evidence type="ECO:0000256" key="2">
    <source>
        <dbReference type="SAM" id="MobiDB-lite"/>
    </source>
</evidence>
<dbReference type="InterPro" id="IPR005181">
    <property type="entry name" value="SASA"/>
</dbReference>
<dbReference type="GO" id="GO:0005975">
    <property type="term" value="P:carbohydrate metabolic process"/>
    <property type="evidence" value="ECO:0007669"/>
    <property type="project" value="TreeGrafter"/>
</dbReference>
<dbReference type="InterPro" id="IPR039329">
    <property type="entry name" value="SIAE"/>
</dbReference>
<evidence type="ECO:0000256" key="1">
    <source>
        <dbReference type="ARBA" id="ARBA00022801"/>
    </source>
</evidence>
<accession>A0A2T7P3W1</accession>
<feature type="region of interest" description="Disordered" evidence="2">
    <location>
        <begin position="1"/>
        <end position="30"/>
    </location>
</feature>
<protein>
    <recommendedName>
        <fullName evidence="3">Sialate O-acetylesterase domain-containing protein</fullName>
    </recommendedName>
</protein>
<keyword evidence="1" id="KW-0378">Hydrolase</keyword>
<dbReference type="EMBL" id="PZQS01000006">
    <property type="protein sequence ID" value="PVD28096.1"/>
    <property type="molecule type" value="Genomic_DNA"/>
</dbReference>
<evidence type="ECO:0000259" key="3">
    <source>
        <dbReference type="Pfam" id="PF03629"/>
    </source>
</evidence>
<evidence type="ECO:0000313" key="4">
    <source>
        <dbReference type="EMBL" id="PVD28096.1"/>
    </source>
</evidence>
<reference evidence="4 5" key="1">
    <citation type="submission" date="2018-04" db="EMBL/GenBank/DDBJ databases">
        <title>The genome of golden apple snail Pomacea canaliculata provides insight into stress tolerance and invasive adaptation.</title>
        <authorList>
            <person name="Liu C."/>
            <person name="Liu B."/>
            <person name="Ren Y."/>
            <person name="Zhang Y."/>
            <person name="Wang H."/>
            <person name="Li S."/>
            <person name="Jiang F."/>
            <person name="Yin L."/>
            <person name="Zhang G."/>
            <person name="Qian W."/>
            <person name="Fan W."/>
        </authorList>
    </citation>
    <scope>NUCLEOTIDE SEQUENCE [LARGE SCALE GENOMIC DNA]</scope>
    <source>
        <strain evidence="4">SZHN2017</strain>
        <tissue evidence="4">Muscle</tissue>
    </source>
</reference>
<comment type="caution">
    <text evidence="4">The sequence shown here is derived from an EMBL/GenBank/DDBJ whole genome shotgun (WGS) entry which is preliminary data.</text>
</comment>
<dbReference type="Gene3D" id="3.40.50.1110">
    <property type="entry name" value="SGNH hydrolase"/>
    <property type="match status" value="1"/>
</dbReference>
<dbReference type="AlphaFoldDB" id="A0A2T7P3W1"/>
<dbReference type="PANTHER" id="PTHR22901:SF0">
    <property type="entry name" value="SIALATE O-ACETYLESTERASE"/>
    <property type="match status" value="1"/>
</dbReference>
<dbReference type="PANTHER" id="PTHR22901">
    <property type="entry name" value="SIALATE O-ACETYLESTERASE"/>
    <property type="match status" value="1"/>
</dbReference>
<gene>
    <name evidence="4" type="ORF">C0Q70_10677</name>
</gene>
<dbReference type="SUPFAM" id="SSF52266">
    <property type="entry name" value="SGNH hydrolase"/>
    <property type="match status" value="1"/>
</dbReference>
<dbReference type="Pfam" id="PF03629">
    <property type="entry name" value="SASA"/>
    <property type="match status" value="1"/>
</dbReference>
<name>A0A2T7P3W1_POMCA</name>
<dbReference type="OrthoDB" id="42638at2759"/>
<keyword evidence="5" id="KW-1185">Reference proteome</keyword>
<dbReference type="GO" id="GO:0001681">
    <property type="term" value="F:sialate O-acetylesterase activity"/>
    <property type="evidence" value="ECO:0007669"/>
    <property type="project" value="InterPro"/>
</dbReference>
<feature type="domain" description="Sialate O-acetylesterase" evidence="3">
    <location>
        <begin position="125"/>
        <end position="313"/>
    </location>
</feature>
<proteinExistence type="predicted"/>
<dbReference type="Proteomes" id="UP000245119">
    <property type="component" value="Linkage Group LG6"/>
</dbReference>